<evidence type="ECO:0000313" key="4">
    <source>
        <dbReference type="Proteomes" id="UP001160483"/>
    </source>
</evidence>
<evidence type="ECO:0000313" key="2">
    <source>
        <dbReference type="EMBL" id="CAH0520568.1"/>
    </source>
</evidence>
<evidence type="ECO:0000313" key="1">
    <source>
        <dbReference type="EMBL" id="CAH0473988.1"/>
    </source>
</evidence>
<name>A0AAU9KM93_9STRA</name>
<dbReference type="EMBL" id="CAKKTJ010000090">
    <property type="protein sequence ID" value="CAH0473988.1"/>
    <property type="molecule type" value="Genomic_DNA"/>
</dbReference>
<organism evidence="1 4">
    <name type="scientific">Peronospora belbahrii</name>
    <dbReference type="NCBI Taxonomy" id="622444"/>
    <lineage>
        <taxon>Eukaryota</taxon>
        <taxon>Sar</taxon>
        <taxon>Stramenopiles</taxon>
        <taxon>Oomycota</taxon>
        <taxon>Peronosporomycetes</taxon>
        <taxon>Peronosporales</taxon>
        <taxon>Peronosporaceae</taxon>
        <taxon>Peronospora</taxon>
    </lineage>
</organism>
<accession>A0AAU9KM93</accession>
<gene>
    <name evidence="2" type="ORF">PBS001_LOCUS7042</name>
    <name evidence="1" type="ORF">PBS003_LOCUS859</name>
</gene>
<protein>
    <submittedName>
        <fullName evidence="1">Uncharacterized protein</fullName>
    </submittedName>
</protein>
<evidence type="ECO:0000313" key="3">
    <source>
        <dbReference type="Proteomes" id="UP001158986"/>
    </source>
</evidence>
<proteinExistence type="predicted"/>
<reference evidence="1 3" key="1">
    <citation type="submission" date="2021-11" db="EMBL/GenBank/DDBJ databases">
        <authorList>
            <person name="Islam A."/>
            <person name="Islam S."/>
            <person name="Flora M.S."/>
            <person name="Rahman M."/>
            <person name="Ziaur R.M."/>
            <person name="Epstein J.H."/>
            <person name="Hassan M."/>
            <person name="Klassen M."/>
            <person name="Woodard K."/>
            <person name="Webb A."/>
            <person name="Webby R.J."/>
            <person name="El Zowalaty M.E."/>
        </authorList>
    </citation>
    <scope>NUCLEOTIDE SEQUENCE</scope>
    <source>
        <strain evidence="2">Pbs1</strain>
        <strain evidence="1">Pbs3</strain>
    </source>
</reference>
<comment type="caution">
    <text evidence="1">The sequence shown here is derived from an EMBL/GenBank/DDBJ whole genome shotgun (WGS) entry which is preliminary data.</text>
</comment>
<keyword evidence="3" id="KW-1185">Reference proteome</keyword>
<dbReference type="Proteomes" id="UP001160483">
    <property type="component" value="Unassembled WGS sequence"/>
</dbReference>
<dbReference type="AlphaFoldDB" id="A0AAU9KM93"/>
<dbReference type="EMBL" id="CAKLCB010000367">
    <property type="protein sequence ID" value="CAH0520568.1"/>
    <property type="molecule type" value="Genomic_DNA"/>
</dbReference>
<sequence length="110" mass="12757">MERMIDTFKIYINITAAQAMKLFAAKKYIKRSWPEHHLYLVAVGGAAGGAEQQVLDNIVLYASLELSTIMMASYRTHRLDYLMHDEELAHFAQTIEMDSRSEHDFFLEEK</sequence>
<dbReference type="Proteomes" id="UP001158986">
    <property type="component" value="Unassembled WGS sequence"/>
</dbReference>